<feature type="binding site" evidence="7">
    <location>
        <position position="184"/>
    </location>
    <ligand>
        <name>substrate</name>
    </ligand>
</feature>
<comment type="caution">
    <text evidence="7">Lacks conserved residue(s) required for the propagation of feature annotation.</text>
</comment>
<dbReference type="PRINTS" id="PR00079">
    <property type="entry name" value="G6PDHDRGNASE"/>
</dbReference>
<dbReference type="PROSITE" id="PS00069">
    <property type="entry name" value="G6P_DEHYDROGENASE"/>
    <property type="match status" value="1"/>
</dbReference>
<keyword evidence="11" id="KW-1185">Reference proteome</keyword>
<protein>
    <recommendedName>
        <fullName evidence="7">Glucose-6-phosphate 1-dehydrogenase</fullName>
        <shortName evidence="7">G6PD</shortName>
        <ecNumber evidence="7">1.1.1.49</ecNumber>
    </recommendedName>
</protein>
<dbReference type="Pfam" id="PF00479">
    <property type="entry name" value="G6PD_N"/>
    <property type="match status" value="1"/>
</dbReference>
<dbReference type="STRING" id="1285928.SAMN04487894_104269"/>
<feature type="binding site" evidence="7">
    <location>
        <begin position="91"/>
        <end position="92"/>
    </location>
    <ligand>
        <name>NADP(+)</name>
        <dbReference type="ChEBI" id="CHEBI:58349"/>
    </ligand>
</feature>
<dbReference type="PANTHER" id="PTHR23429">
    <property type="entry name" value="GLUCOSE-6-PHOSPHATE 1-DEHYDROGENASE G6PD"/>
    <property type="match status" value="1"/>
</dbReference>
<accession>A0A1G6Q540</accession>
<feature type="binding site" evidence="7">
    <location>
        <position position="222"/>
    </location>
    <ligand>
        <name>substrate</name>
    </ligand>
</feature>
<feature type="active site" description="Proton acceptor" evidence="7">
    <location>
        <position position="246"/>
    </location>
</feature>
<evidence type="ECO:0000256" key="4">
    <source>
        <dbReference type="ARBA" id="ARBA00022857"/>
    </source>
</evidence>
<name>A0A1G6Q540_NIADE</name>
<comment type="similarity">
    <text evidence="2 7">Belongs to the glucose-6-phosphate dehydrogenase family.</text>
</comment>
<dbReference type="SUPFAM" id="SSF55347">
    <property type="entry name" value="Glyceraldehyde-3-phosphate dehydrogenase-like, C-terminal domain"/>
    <property type="match status" value="1"/>
</dbReference>
<evidence type="ECO:0000256" key="7">
    <source>
        <dbReference type="HAMAP-Rule" id="MF_00966"/>
    </source>
</evidence>
<organism evidence="10 11">
    <name type="scientific">Niabella drilacis (strain DSM 25811 / CCM 8410 / CCUG 62505 / LMG 26954 / E90)</name>
    <dbReference type="NCBI Taxonomy" id="1285928"/>
    <lineage>
        <taxon>Bacteria</taxon>
        <taxon>Pseudomonadati</taxon>
        <taxon>Bacteroidota</taxon>
        <taxon>Chitinophagia</taxon>
        <taxon>Chitinophagales</taxon>
        <taxon>Chitinophagaceae</taxon>
        <taxon>Niabella</taxon>
    </lineage>
</organism>
<proteinExistence type="inferred from homology"/>
<feature type="binding site" evidence="7">
    <location>
        <position position="241"/>
    </location>
    <ligand>
        <name>substrate</name>
    </ligand>
</feature>
<evidence type="ECO:0000256" key="3">
    <source>
        <dbReference type="ARBA" id="ARBA00022526"/>
    </source>
</evidence>
<dbReference type="Pfam" id="PF02781">
    <property type="entry name" value="G6PD_C"/>
    <property type="match status" value="1"/>
</dbReference>
<comment type="catalytic activity">
    <reaction evidence="7">
        <text>D-glucose 6-phosphate + NADP(+) = 6-phospho-D-glucono-1,5-lactone + NADPH + H(+)</text>
        <dbReference type="Rhea" id="RHEA:15841"/>
        <dbReference type="ChEBI" id="CHEBI:15378"/>
        <dbReference type="ChEBI" id="CHEBI:57783"/>
        <dbReference type="ChEBI" id="CHEBI:57955"/>
        <dbReference type="ChEBI" id="CHEBI:58349"/>
        <dbReference type="ChEBI" id="CHEBI:61548"/>
        <dbReference type="EC" id="1.1.1.49"/>
    </reaction>
</comment>
<sequence>MSFKQTPANIVIFGGFGDLSWRKLIPAFYNLFIYGYMPEEFAIYAVHYQGMPEDSFEKHMLEGVNNFSRSGKAKPEQWNQFIKKLYFFQGDFTLDDTYTRLKTILNKNDKDWKKRATRLFYYSVAPTFIDPISKSISKYKLAPQSNKDRIVVEKPFGTDLASARALNKLLKDHFEENQIYRIDHYLGKEVVQNLLAFRFANYIFEPLWNRNFIENVQISVTEQVSVGTRGSYYDKSGALRDMIQNHLMQLLSVVGMDCPKGNDAEAIRNEKVKVLKSVRPFTAAAIASDVVRAQYTAGEVDGQHQQGYLQETSITKGSTTETYVAAKLYIDNDRWKGVPFYLRTGKCLQKQSSLIVITFKDSPFKIFRDDVTPNQLIISIQPEQEITLLFEGKVPGPVMKLKPVEMDFTYYESFTEQPPEAYETLLLDALEGDATQFMRADQVETAWSIVMPVLQEWEKNGKTGLEKYPAGSWGPRKAEQLIKKDGFQWVLMPPPNDRDRYICKERRKEIKS</sequence>
<dbReference type="NCBIfam" id="TIGR00871">
    <property type="entry name" value="zwf"/>
    <property type="match status" value="1"/>
</dbReference>
<dbReference type="EMBL" id="FMZO01000004">
    <property type="protein sequence ID" value="SDC87054.1"/>
    <property type="molecule type" value="Genomic_DNA"/>
</dbReference>
<dbReference type="InterPro" id="IPR022674">
    <property type="entry name" value="G6P_DH_NAD-bd"/>
</dbReference>
<keyword evidence="5 7" id="KW-0560">Oxidoreductase</keyword>
<dbReference type="Gene3D" id="3.30.360.10">
    <property type="entry name" value="Dihydrodipicolinate Reductase, domain 2"/>
    <property type="match status" value="1"/>
</dbReference>
<feature type="binding site" evidence="7">
    <location>
        <position position="346"/>
    </location>
    <ligand>
        <name>substrate</name>
    </ligand>
</feature>
<dbReference type="EC" id="1.1.1.49" evidence="7"/>
<feature type="binding site" evidence="7">
    <location>
        <position position="188"/>
    </location>
    <ligand>
        <name>substrate</name>
    </ligand>
</feature>
<keyword evidence="3 7" id="KW-0313">Glucose metabolism</keyword>
<dbReference type="RefSeq" id="WP_090389881.1">
    <property type="nucleotide sequence ID" value="NZ_FMZO01000004.1"/>
</dbReference>
<evidence type="ECO:0000256" key="6">
    <source>
        <dbReference type="ARBA" id="ARBA00023277"/>
    </source>
</evidence>
<feature type="binding site" evidence="7">
    <location>
        <position position="154"/>
    </location>
    <ligand>
        <name>NADP(+)</name>
        <dbReference type="ChEBI" id="CHEBI:58349"/>
    </ligand>
</feature>
<dbReference type="InterPro" id="IPR019796">
    <property type="entry name" value="G6P_DH_AS"/>
</dbReference>
<dbReference type="GO" id="GO:0005829">
    <property type="term" value="C:cytosol"/>
    <property type="evidence" value="ECO:0007669"/>
    <property type="project" value="TreeGrafter"/>
</dbReference>
<evidence type="ECO:0000313" key="10">
    <source>
        <dbReference type="EMBL" id="SDC87054.1"/>
    </source>
</evidence>
<dbReference type="OrthoDB" id="9802739at2"/>
<feature type="domain" description="Glucose-6-phosphate dehydrogenase NAD-binding" evidence="8">
    <location>
        <begin position="11"/>
        <end position="193"/>
    </location>
</feature>
<reference evidence="11" key="1">
    <citation type="submission" date="2016-10" db="EMBL/GenBank/DDBJ databases">
        <authorList>
            <person name="Varghese N."/>
            <person name="Submissions S."/>
        </authorList>
    </citation>
    <scope>NUCLEOTIDE SEQUENCE [LARGE SCALE GENOMIC DNA]</scope>
    <source>
        <strain evidence="11">DSM 25811 / CCM 8410 / LMG 26954 / E90</strain>
    </source>
</reference>
<dbReference type="HAMAP" id="MF_00966">
    <property type="entry name" value="G6PD"/>
    <property type="match status" value="1"/>
</dbReference>
<keyword evidence="6 7" id="KW-0119">Carbohydrate metabolism</keyword>
<gene>
    <name evidence="7" type="primary">zwf</name>
    <name evidence="10" type="ORF">SAMN04487894_104269</name>
</gene>
<dbReference type="AlphaFoldDB" id="A0A1G6Q540"/>
<dbReference type="Gene3D" id="3.40.50.720">
    <property type="entry name" value="NAD(P)-binding Rossmann-like Domain"/>
    <property type="match status" value="1"/>
</dbReference>
<dbReference type="GO" id="GO:0004345">
    <property type="term" value="F:glucose-6-phosphate dehydrogenase activity"/>
    <property type="evidence" value="ECO:0007669"/>
    <property type="project" value="UniProtKB-UniRule"/>
</dbReference>
<evidence type="ECO:0000256" key="5">
    <source>
        <dbReference type="ARBA" id="ARBA00023002"/>
    </source>
</evidence>
<evidence type="ECO:0000256" key="2">
    <source>
        <dbReference type="ARBA" id="ARBA00009975"/>
    </source>
</evidence>
<comment type="function">
    <text evidence="7">Catalyzes the oxidation of glucose 6-phosphate to 6-phosphogluconolactone.</text>
</comment>
<dbReference type="SUPFAM" id="SSF51735">
    <property type="entry name" value="NAD(P)-binding Rossmann-fold domains"/>
    <property type="match status" value="1"/>
</dbReference>
<dbReference type="GO" id="GO:0006006">
    <property type="term" value="P:glucose metabolic process"/>
    <property type="evidence" value="ECO:0007669"/>
    <property type="project" value="UniProtKB-KW"/>
</dbReference>
<evidence type="ECO:0000313" key="11">
    <source>
        <dbReference type="Proteomes" id="UP000198757"/>
    </source>
</evidence>
<comment type="pathway">
    <text evidence="1 7">Carbohydrate degradation; pentose phosphate pathway; D-ribulose 5-phosphate from D-glucose 6-phosphate (oxidative stage): step 1/3.</text>
</comment>
<dbReference type="UniPathway" id="UPA00115">
    <property type="reaction ID" value="UER00408"/>
</dbReference>
<dbReference type="PIRSF" id="PIRSF000110">
    <property type="entry name" value="G6PD"/>
    <property type="match status" value="1"/>
</dbReference>
<dbReference type="GO" id="GO:0050661">
    <property type="term" value="F:NADP binding"/>
    <property type="evidence" value="ECO:0007669"/>
    <property type="project" value="UniProtKB-UniRule"/>
</dbReference>
<dbReference type="PANTHER" id="PTHR23429:SF0">
    <property type="entry name" value="GLUCOSE-6-PHOSPHATE 1-DEHYDROGENASE"/>
    <property type="match status" value="1"/>
</dbReference>
<evidence type="ECO:0000259" key="8">
    <source>
        <dbReference type="Pfam" id="PF00479"/>
    </source>
</evidence>
<dbReference type="Proteomes" id="UP000198757">
    <property type="component" value="Unassembled WGS sequence"/>
</dbReference>
<keyword evidence="4 7" id="KW-0521">NADP</keyword>
<dbReference type="InterPro" id="IPR036291">
    <property type="entry name" value="NAD(P)-bd_dom_sf"/>
</dbReference>
<dbReference type="GO" id="GO:0009051">
    <property type="term" value="P:pentose-phosphate shunt, oxidative branch"/>
    <property type="evidence" value="ECO:0007669"/>
    <property type="project" value="TreeGrafter"/>
</dbReference>
<dbReference type="InterPro" id="IPR001282">
    <property type="entry name" value="G6P_DH"/>
</dbReference>
<feature type="domain" description="Glucose-6-phosphate dehydrogenase C-terminal" evidence="9">
    <location>
        <begin position="195"/>
        <end position="489"/>
    </location>
</feature>
<evidence type="ECO:0000256" key="1">
    <source>
        <dbReference type="ARBA" id="ARBA00004937"/>
    </source>
</evidence>
<dbReference type="InterPro" id="IPR022675">
    <property type="entry name" value="G6P_DH_C"/>
</dbReference>
<evidence type="ECO:0000259" key="9">
    <source>
        <dbReference type="Pfam" id="PF02781"/>
    </source>
</evidence>